<keyword evidence="6" id="KW-0863">Zinc-finger</keyword>
<dbReference type="InterPro" id="IPR023210">
    <property type="entry name" value="NADP_OxRdtase_dom"/>
</dbReference>
<dbReference type="PROSITE" id="PS50157">
    <property type="entry name" value="ZINC_FINGER_C2H2_2"/>
    <property type="match status" value="2"/>
</dbReference>
<dbReference type="AlphaFoldDB" id="A0A3E2HGH8"/>
<feature type="domain" description="Zn(2)-C6 fungal-type" evidence="8">
    <location>
        <begin position="82"/>
        <end position="112"/>
    </location>
</feature>
<dbReference type="InterPro" id="IPR007219">
    <property type="entry name" value="XnlR_reg_dom"/>
</dbReference>
<evidence type="ECO:0000256" key="7">
    <source>
        <dbReference type="SAM" id="MobiDB-lite"/>
    </source>
</evidence>
<dbReference type="PROSITE" id="PS00028">
    <property type="entry name" value="ZINC_FINGER_C2H2_1"/>
    <property type="match status" value="2"/>
</dbReference>
<evidence type="ECO:0000256" key="6">
    <source>
        <dbReference type="PROSITE-ProRule" id="PRU00042"/>
    </source>
</evidence>
<dbReference type="GO" id="GO:0003677">
    <property type="term" value="F:DNA binding"/>
    <property type="evidence" value="ECO:0007669"/>
    <property type="project" value="InterPro"/>
</dbReference>
<dbReference type="CDD" id="cd12148">
    <property type="entry name" value="fungal_TF_MHR"/>
    <property type="match status" value="1"/>
</dbReference>
<dbReference type="Gene3D" id="3.20.20.100">
    <property type="entry name" value="NADP-dependent oxidoreductase domain"/>
    <property type="match status" value="1"/>
</dbReference>
<feature type="compositionally biased region" description="Polar residues" evidence="7">
    <location>
        <begin position="290"/>
        <end position="301"/>
    </location>
</feature>
<dbReference type="SUPFAM" id="SSF57701">
    <property type="entry name" value="Zn2/Cys6 DNA-binding domain"/>
    <property type="match status" value="1"/>
</dbReference>
<dbReference type="Gene3D" id="4.10.240.10">
    <property type="entry name" value="Zn(2)-C6 fungal-type DNA-binding domain"/>
    <property type="match status" value="1"/>
</dbReference>
<dbReference type="PRINTS" id="PR00069">
    <property type="entry name" value="ALDKETRDTASE"/>
</dbReference>
<feature type="non-terminal residue" evidence="10">
    <location>
        <position position="1181"/>
    </location>
</feature>
<dbReference type="InterPro" id="IPR036236">
    <property type="entry name" value="Znf_C2H2_sf"/>
</dbReference>
<dbReference type="Pfam" id="PF00172">
    <property type="entry name" value="Zn_clus"/>
    <property type="match status" value="1"/>
</dbReference>
<comment type="caution">
    <text evidence="10">The sequence shown here is derived from an EMBL/GenBank/DDBJ whole genome shotgun (WGS) entry which is preliminary data.</text>
</comment>
<keyword evidence="4" id="KW-0560">Oxidoreductase</keyword>
<dbReference type="GO" id="GO:0006351">
    <property type="term" value="P:DNA-templated transcription"/>
    <property type="evidence" value="ECO:0007669"/>
    <property type="project" value="InterPro"/>
</dbReference>
<keyword evidence="2" id="KW-0479">Metal-binding</keyword>
<dbReference type="InterPro" id="IPR013087">
    <property type="entry name" value="Znf_C2H2_type"/>
</dbReference>
<dbReference type="GO" id="GO:0008270">
    <property type="term" value="F:zinc ion binding"/>
    <property type="evidence" value="ECO:0007669"/>
    <property type="project" value="UniProtKB-KW"/>
</dbReference>
<dbReference type="InterPro" id="IPR020471">
    <property type="entry name" value="AKR"/>
</dbReference>
<comment type="similarity">
    <text evidence="1">Belongs to the aldo/keto reductase family.</text>
</comment>
<evidence type="ECO:0000313" key="10">
    <source>
        <dbReference type="EMBL" id="RFU32161.1"/>
    </source>
</evidence>
<gene>
    <name evidence="10" type="ORF">B7463_g4144</name>
</gene>
<feature type="non-terminal residue" evidence="10">
    <location>
        <position position="1"/>
    </location>
</feature>
<evidence type="ECO:0000259" key="9">
    <source>
        <dbReference type="PROSITE" id="PS50157"/>
    </source>
</evidence>
<feature type="domain" description="C2H2-type" evidence="9">
    <location>
        <begin position="41"/>
        <end position="68"/>
    </location>
</feature>
<dbReference type="CDD" id="cd00067">
    <property type="entry name" value="GAL4"/>
    <property type="match status" value="1"/>
</dbReference>
<evidence type="ECO:0000256" key="5">
    <source>
        <dbReference type="ARBA" id="ARBA00023242"/>
    </source>
</evidence>
<dbReference type="SMART" id="SM00355">
    <property type="entry name" value="ZnF_C2H2"/>
    <property type="match status" value="2"/>
</dbReference>
<dbReference type="GO" id="GO:0016616">
    <property type="term" value="F:oxidoreductase activity, acting on the CH-OH group of donors, NAD or NADP as acceptor"/>
    <property type="evidence" value="ECO:0007669"/>
    <property type="project" value="UniProtKB-ARBA"/>
</dbReference>
<feature type="region of interest" description="Disordered" evidence="7">
    <location>
        <begin position="256"/>
        <end position="345"/>
    </location>
</feature>
<dbReference type="InterPro" id="IPR036812">
    <property type="entry name" value="NAD(P)_OxRdtase_dom_sf"/>
</dbReference>
<evidence type="ECO:0000313" key="11">
    <source>
        <dbReference type="Proteomes" id="UP000258309"/>
    </source>
</evidence>
<dbReference type="GO" id="GO:0000981">
    <property type="term" value="F:DNA-binding transcription factor activity, RNA polymerase II-specific"/>
    <property type="evidence" value="ECO:0007669"/>
    <property type="project" value="InterPro"/>
</dbReference>
<feature type="domain" description="C2H2-type" evidence="9">
    <location>
        <begin position="13"/>
        <end position="40"/>
    </location>
</feature>
<protein>
    <recommendedName>
        <fullName evidence="12">Zn(2)-C6 fungal-type domain-containing protein</fullName>
    </recommendedName>
</protein>
<dbReference type="InterPro" id="IPR001138">
    <property type="entry name" value="Zn2Cys6_DnaBD"/>
</dbReference>
<dbReference type="GO" id="GO:0016652">
    <property type="term" value="F:oxidoreductase activity, acting on NAD(P)H as acceptor"/>
    <property type="evidence" value="ECO:0007669"/>
    <property type="project" value="InterPro"/>
</dbReference>
<evidence type="ECO:0000256" key="2">
    <source>
        <dbReference type="ARBA" id="ARBA00022723"/>
    </source>
</evidence>
<accession>A0A3E2HGH8</accession>
<dbReference type="InterPro" id="IPR044494">
    <property type="entry name" value="AKR3C2/3"/>
</dbReference>
<dbReference type="EMBL" id="NCSJ02000060">
    <property type="protein sequence ID" value="RFU32161.1"/>
    <property type="molecule type" value="Genomic_DNA"/>
</dbReference>
<reference evidence="10 11" key="1">
    <citation type="submission" date="2018-05" db="EMBL/GenBank/DDBJ databases">
        <title>Draft genome sequence of Scytalidium lignicola DSM 105466, a ubiquitous saprotrophic fungus.</title>
        <authorList>
            <person name="Buettner E."/>
            <person name="Gebauer A.M."/>
            <person name="Hofrichter M."/>
            <person name="Liers C."/>
            <person name="Kellner H."/>
        </authorList>
    </citation>
    <scope>NUCLEOTIDE SEQUENCE [LARGE SCALE GENOMIC DNA]</scope>
    <source>
        <strain evidence="10 11">DSM 105466</strain>
    </source>
</reference>
<dbReference type="SUPFAM" id="SSF57667">
    <property type="entry name" value="beta-beta-alpha zinc fingers"/>
    <property type="match status" value="1"/>
</dbReference>
<evidence type="ECO:0008006" key="12">
    <source>
        <dbReference type="Google" id="ProtNLM"/>
    </source>
</evidence>
<dbReference type="STRING" id="5539.A0A3E2HGH8"/>
<keyword evidence="11" id="KW-1185">Reference proteome</keyword>
<dbReference type="FunFam" id="3.20.20.100:FF:000002">
    <property type="entry name" value="2,5-diketo-D-gluconic acid reductase A"/>
    <property type="match status" value="1"/>
</dbReference>
<dbReference type="PROSITE" id="PS00062">
    <property type="entry name" value="ALDOKETO_REDUCTASE_2"/>
    <property type="match status" value="1"/>
</dbReference>
<dbReference type="InterPro" id="IPR018170">
    <property type="entry name" value="Aldo/ket_reductase_CS"/>
</dbReference>
<dbReference type="Gene3D" id="3.30.160.60">
    <property type="entry name" value="Classic Zinc Finger"/>
    <property type="match status" value="1"/>
</dbReference>
<dbReference type="InterPro" id="IPR036864">
    <property type="entry name" value="Zn2-C6_fun-type_DNA-bd_sf"/>
</dbReference>
<keyword evidence="3" id="KW-0521">NADP</keyword>
<dbReference type="PANTHER" id="PTHR43827">
    <property type="entry name" value="2,5-DIKETO-D-GLUCONIC ACID REDUCTASE"/>
    <property type="match status" value="1"/>
</dbReference>
<dbReference type="OrthoDB" id="10018191at2759"/>
<dbReference type="Pfam" id="PF00248">
    <property type="entry name" value="Aldo_ket_red"/>
    <property type="match status" value="1"/>
</dbReference>
<dbReference type="Pfam" id="PF04082">
    <property type="entry name" value="Fungal_trans"/>
    <property type="match status" value="1"/>
</dbReference>
<proteinExistence type="inferred from homology"/>
<organism evidence="10 11">
    <name type="scientific">Scytalidium lignicola</name>
    <name type="common">Hyphomycete</name>
    <dbReference type="NCBI Taxonomy" id="5539"/>
    <lineage>
        <taxon>Eukaryota</taxon>
        <taxon>Fungi</taxon>
        <taxon>Dikarya</taxon>
        <taxon>Ascomycota</taxon>
        <taxon>Pezizomycotina</taxon>
        <taxon>Leotiomycetes</taxon>
        <taxon>Leotiomycetes incertae sedis</taxon>
        <taxon>Scytalidium</taxon>
    </lineage>
</organism>
<name>A0A3E2HGH8_SCYLI</name>
<evidence type="ECO:0000259" key="8">
    <source>
        <dbReference type="PROSITE" id="PS50048"/>
    </source>
</evidence>
<dbReference type="PANTHER" id="PTHR43827:SF3">
    <property type="entry name" value="NADP-DEPENDENT OXIDOREDUCTASE DOMAIN-CONTAINING PROTEIN"/>
    <property type="match status" value="1"/>
</dbReference>
<dbReference type="Proteomes" id="UP000258309">
    <property type="component" value="Unassembled WGS sequence"/>
</dbReference>
<evidence type="ECO:0000256" key="1">
    <source>
        <dbReference type="ARBA" id="ARBA00007905"/>
    </source>
</evidence>
<dbReference type="CDD" id="cd19120">
    <property type="entry name" value="AKR_AKR3C2-3"/>
    <property type="match status" value="1"/>
</dbReference>
<dbReference type="SUPFAM" id="SSF51430">
    <property type="entry name" value="NAD(P)-linked oxidoreductase"/>
    <property type="match status" value="1"/>
</dbReference>
<evidence type="ECO:0000256" key="4">
    <source>
        <dbReference type="ARBA" id="ARBA00023002"/>
    </source>
</evidence>
<keyword evidence="6" id="KW-0862">Zinc</keyword>
<dbReference type="PROSITE" id="PS00463">
    <property type="entry name" value="ZN2_CY6_FUNGAL_1"/>
    <property type="match status" value="1"/>
</dbReference>
<keyword evidence="5" id="KW-0539">Nucleus</keyword>
<evidence type="ECO:0000256" key="3">
    <source>
        <dbReference type="ARBA" id="ARBA00022857"/>
    </source>
</evidence>
<sequence>MEQGRKKPSQILYTCSDCHRQYQAKETLQRHRKNHSRRAEYVCEICAATFFRRDLLLRHFRIHEADNVSEGLFRDRQRSRRACDRCARLKVKCSSISLPCSNCRQHNSVCTFSGHSHQALNRKASQATNQPTEIPKLAEASDQGEATTKVLEGADIQLGLESPRLQLDDHNLSSIDEIDMYARGSHNLPELGSSSLVAMWTPELAWPWLHEDLFLQADPIAGAEFMEAEDFNITAYSSEPTAVVQENFLESQILGTSDAQPSRECNRNESHHHNAPSSPTGLDIRPLEGNNPSSLESNPRTTVEHEVLSTGTLQQKEATPPGNGGLISRKRARNATANETTKSHPTKIQLQQEVVSKLVEFACNFSSTTPDPTTFKKFRYNICDEIKHAFGLDQQDTVPSSGNDLLDHFVALYLQHFYPLWPLFRKQDLVFDRISPILYITLTAIGSIYAGDEAAAYGFATHESIRQKIIVAPLQSQLPEEIYVPLCQSLLLIQASALYFGRRQAFSVAQQLGSIIVAHARKMNLFNDGFCVFPTPEESISRSHEEVLSDWIRAETRKRLAFGILRAEAFISHLLNSRALISYEEFNITLPCSSDIWENREEDLPDLLPGEFELLLFGLQHSVWQFSHDRDIMPRLIQNFRSDFLTNPQNDMFSSWSYSVQSWDPSQVARDPLTASDIGESDNTDLLDYSSRRMRDLHADYYRCLAALRKWKRSFSAACIRTDILGIRNSLLASRLLYHLSFIRLNADVQKFHLLNHQFVKSPVAPELVSSVYEWASSHDAKVALEHSCAVWSLISRELKREWHLRAGFNILTHITLYHAASVVWVYAGTHPLPDGAALDMIEPPSKSSNVDLLIRSSNLSKLMSEFSLRVAAENLSSHINSTAMAQPNLSIPSRKLSDSVSIPVISYGTGTAWFKKSGIEDVDRKLIESIKTAVSLGYSHLDCAEAYNTEVELGIAIRESGVARENLFITTKVQNGIDDIPSALSRSLEKLGLDYVDLYLIHTPYFAQSDATKLQHAWKEMEAMQRSGKAKQIGVSNFLKGHIESILEIATIPPALNQIELHPYLPRHEFVAYLHSKNIVISAFGTQTPIIRTKGGPLDDFLSTLGAKYSVGPGEILLRWSIDQNFIPITTSSQESRLRDYLKVLTFQLTPEEITEISRIGDGKHYRAFWTKQFQESDRS</sequence>
<dbReference type="SMART" id="SM00066">
    <property type="entry name" value="GAL4"/>
    <property type="match status" value="1"/>
</dbReference>
<dbReference type="OMA" id="ARTHTAC"/>
<dbReference type="PROSITE" id="PS50048">
    <property type="entry name" value="ZN2_CY6_FUNGAL_2"/>
    <property type="match status" value="1"/>
</dbReference>